<dbReference type="PANTHER" id="PTHR37951:SF1">
    <property type="entry name" value="TYPE VI SECRETION SYSTEM COMPONENT TSSA1"/>
    <property type="match status" value="1"/>
</dbReference>
<organism evidence="2 3">
    <name type="scientific">Lelliottia amnigena</name>
    <name type="common">Enterobacter amnigenus</name>
    <dbReference type="NCBI Taxonomy" id="61646"/>
    <lineage>
        <taxon>Bacteria</taxon>
        <taxon>Pseudomonadati</taxon>
        <taxon>Pseudomonadota</taxon>
        <taxon>Gammaproteobacteria</taxon>
        <taxon>Enterobacterales</taxon>
        <taxon>Enterobacteriaceae</taxon>
        <taxon>Lelliottia</taxon>
    </lineage>
</organism>
<dbReference type="Pfam" id="PF06812">
    <property type="entry name" value="ImpA_N"/>
    <property type="match status" value="1"/>
</dbReference>
<proteinExistence type="predicted"/>
<evidence type="ECO:0000313" key="2">
    <source>
        <dbReference type="EMBL" id="MBL5934060.1"/>
    </source>
</evidence>
<dbReference type="RefSeq" id="WP_131487407.1">
    <property type="nucleotide sequence ID" value="NZ_JAENMR010000002.1"/>
</dbReference>
<protein>
    <submittedName>
        <fullName evidence="2">Type VI secretion system ImpA family N-terminal domain-containing protein</fullName>
    </submittedName>
</protein>
<dbReference type="Proteomes" id="UP000653275">
    <property type="component" value="Unassembled WGS sequence"/>
</dbReference>
<dbReference type="EMBL" id="JAENMS010000002">
    <property type="protein sequence ID" value="MBL5934060.1"/>
    <property type="molecule type" value="Genomic_DNA"/>
</dbReference>
<accession>A0AAP2ABE7</accession>
<evidence type="ECO:0000259" key="1">
    <source>
        <dbReference type="Pfam" id="PF06812"/>
    </source>
</evidence>
<dbReference type="AlphaFoldDB" id="A0AAP2ABE7"/>
<feature type="domain" description="ImpA N-terminal" evidence="1">
    <location>
        <begin position="8"/>
        <end position="131"/>
    </location>
</feature>
<gene>
    <name evidence="2" type="ORF">I7V27_06245</name>
</gene>
<comment type="caution">
    <text evidence="2">The sequence shown here is derived from an EMBL/GenBank/DDBJ whole genome shotgun (WGS) entry which is preliminary data.</text>
</comment>
<name>A0AAP2ABE7_LELAM</name>
<reference evidence="2" key="1">
    <citation type="submission" date="2020-12" db="EMBL/GenBank/DDBJ databases">
        <title>Draft genome sequence of Enterobacter spp., Lelliottia spp. and Serratia spp. isolated from drinking water reservoirs and lakes.</title>
        <authorList>
            <person name="Reitter C."/>
            <person name="Neuhaus K."/>
            <person name="Huegler M."/>
        </authorList>
    </citation>
    <scope>NUCLEOTIDE SEQUENCE</scope>
    <source>
        <strain evidence="2">TZW15</strain>
    </source>
</reference>
<dbReference type="InterPro" id="IPR017740">
    <property type="entry name" value="TssA-like"/>
</dbReference>
<evidence type="ECO:0000313" key="3">
    <source>
        <dbReference type="Proteomes" id="UP000653275"/>
    </source>
</evidence>
<dbReference type="InterPro" id="IPR010657">
    <property type="entry name" value="ImpA_N"/>
</dbReference>
<dbReference type="PANTHER" id="PTHR37951">
    <property type="entry name" value="CYTOPLASMIC PROTEIN-RELATED"/>
    <property type="match status" value="1"/>
</dbReference>
<sequence length="344" mass="38573">MDYYQHFLQPISEPSPCGEDLEYNPAFILLLSRLQPRLDAEYGQFTEAANPVNWSEVERECHTLLTTSRDIRLIIILIRCRLRVIGLPALAEGLVVLHKLLEQWPNELYPLLHDEGDYEPMLRTNALTELENNTGLLNDLRHHPLPRAVGIQCLVKDIERGLGLPHDENALPEATIKAMLNAWRESEDSSIRSLEHARHHLQLLVALLSKSLGDAAPQFSALTSLLNPFVETLQLSDESHCYDDIERKIPLAMSSNTEETPSEIVTIPKIERTLHASSSQTITSRAHAFAALKEVQAWFVGAEPGSPVILLLQFAIKTSGKSFTELLQLLPADVVSHLNNAEKE</sequence>